<comment type="pathway">
    <text evidence="9">Amine and polyamine metabolism; choline degradation.</text>
</comment>
<comment type="cofactor">
    <cofactor evidence="1 9">
        <name>[4Fe-4S] cluster</name>
        <dbReference type="ChEBI" id="CHEBI:49883"/>
    </cofactor>
</comment>
<comment type="similarity">
    <text evidence="2 9">Belongs to the organic radical-activating enzymes family.</text>
</comment>
<protein>
    <recommendedName>
        <fullName evidence="9">Choline trimethylamine-lyase activating enzyme</fullName>
        <ecNumber evidence="9">1.97.1.-</ecNumber>
    </recommendedName>
    <alternativeName>
        <fullName evidence="9">Choline utilization protein D</fullName>
    </alternativeName>
    <alternativeName>
        <fullName evidence="9">GRE activase CutD</fullName>
    </alternativeName>
    <alternativeName>
        <fullName evidence="9">Glycyl-radical enzyme activating enzyme CutD</fullName>
        <shortName evidence="9">GRE activating enzyme CutD</shortName>
    </alternativeName>
</protein>
<evidence type="ECO:0000313" key="12">
    <source>
        <dbReference type="Proteomes" id="UP001228446"/>
    </source>
</evidence>
<keyword evidence="12" id="KW-1185">Reference proteome</keyword>
<proteinExistence type="inferred from homology"/>
<feature type="binding site" evidence="9">
    <location>
        <position position="42"/>
    </location>
    <ligand>
        <name>[4Fe-4S] cluster</name>
        <dbReference type="ChEBI" id="CHEBI:49883"/>
        <label>1</label>
        <note>4Fe-4S-S-AdoMet</note>
    </ligand>
</feature>
<feature type="binding site" evidence="9">
    <location>
        <position position="38"/>
    </location>
    <ligand>
        <name>[4Fe-4S] cluster</name>
        <dbReference type="ChEBI" id="CHEBI:49883"/>
        <label>1</label>
        <note>4Fe-4S-S-AdoMet</note>
    </ligand>
</feature>
<sequence>MVVATVKKHETRINVFNVQKYNLYDGPGIRTIVFFKGCPMRCKWCANPEGLEFGTNIMHKETLCKPYNSCAKTCPLGSVCFKFANEEVPVPYEYSDKEHPIDIRRYQKKRPTRADIEGCPEGALTIAGEAKTISELMDIIHEDDAFYEMSGGGVTLSGGECLAQGEGALALLKACKQDGLNTAVETAGHVPNKVVMKVAEYTDLFLFDLKHMDSKKHNEWTGVGNERILNNLKSVLDAGYNVKIRMPMLKGINDSEEEIRAIIDFLLPYKDRVNFQGIDLLPYHKLGVNKYKQLGMEYQIEGDPSLSQYDLDRIESYILSYDFPVNVVKH</sequence>
<comment type="caution">
    <text evidence="11">The sequence shown here is derived from an EMBL/GenBank/DDBJ whole genome shotgun (WGS) entry which is preliminary data.</text>
</comment>
<dbReference type="NCBIfam" id="TIGR02494">
    <property type="entry name" value="PFLE_PFLC"/>
    <property type="match status" value="1"/>
</dbReference>
<dbReference type="SFLD" id="SFLDG01118">
    <property type="entry name" value="activating_enzymes__group_2"/>
    <property type="match status" value="1"/>
</dbReference>
<dbReference type="HAMAP" id="MF_02059">
    <property type="entry name" value="Activ_enz_CutD"/>
    <property type="match status" value="1"/>
</dbReference>
<evidence type="ECO:0000256" key="7">
    <source>
        <dbReference type="ARBA" id="ARBA00023004"/>
    </source>
</evidence>
<dbReference type="SUPFAM" id="SSF102114">
    <property type="entry name" value="Radical SAM enzymes"/>
    <property type="match status" value="1"/>
</dbReference>
<feature type="binding site" evidence="9">
    <location>
        <begin position="208"/>
        <end position="210"/>
    </location>
    <ligand>
        <name>S-adenosyl-L-methionine</name>
        <dbReference type="ChEBI" id="CHEBI:59789"/>
    </ligand>
</feature>
<evidence type="ECO:0000259" key="10">
    <source>
        <dbReference type="PROSITE" id="PS51918"/>
    </source>
</evidence>
<dbReference type="InterPro" id="IPR040074">
    <property type="entry name" value="BssD/PflA/YjjW"/>
</dbReference>
<dbReference type="PIRSF" id="PIRSF000371">
    <property type="entry name" value="PFL_act_enz"/>
    <property type="match status" value="1"/>
</dbReference>
<keyword evidence="3 9" id="KW-0004">4Fe-4S</keyword>
<comment type="catalytic activity">
    <reaction evidence="9">
        <text>glycyl-[protein] + reduced [flavodoxin] + S-adenosyl-L-methionine = glycin-2-yl radical-[protein] + semiquinone [flavodoxin] + 5'-deoxyadenosine + L-methionine + H(+)</text>
        <dbReference type="Rhea" id="RHEA:61976"/>
        <dbReference type="Rhea" id="RHEA-COMP:10622"/>
        <dbReference type="Rhea" id="RHEA-COMP:14480"/>
        <dbReference type="Rhea" id="RHEA-COMP:15993"/>
        <dbReference type="Rhea" id="RHEA-COMP:15994"/>
        <dbReference type="ChEBI" id="CHEBI:15378"/>
        <dbReference type="ChEBI" id="CHEBI:17319"/>
        <dbReference type="ChEBI" id="CHEBI:29947"/>
        <dbReference type="ChEBI" id="CHEBI:32722"/>
        <dbReference type="ChEBI" id="CHEBI:57618"/>
        <dbReference type="ChEBI" id="CHEBI:57844"/>
        <dbReference type="ChEBI" id="CHEBI:59789"/>
        <dbReference type="ChEBI" id="CHEBI:140311"/>
    </reaction>
</comment>
<dbReference type="InterPro" id="IPR058240">
    <property type="entry name" value="rSAM_sf"/>
</dbReference>
<dbReference type="InterPro" id="IPR013785">
    <property type="entry name" value="Aldolase_TIM"/>
</dbReference>
<evidence type="ECO:0000313" key="11">
    <source>
        <dbReference type="EMBL" id="MDQ8833727.1"/>
    </source>
</evidence>
<keyword evidence="5 9" id="KW-0479">Metal-binding</keyword>
<dbReference type="InterPro" id="IPR030905">
    <property type="entry name" value="CutC_activ_rSAM"/>
</dbReference>
<comment type="function">
    <text evidence="9">Catalyzes activation of the choline trimethylamine-lyase CutC under anaerobic conditions by generation of an organic free radical on a glycine residue, via an homolytic cleavage of S-adenosyl-L-methionine (SAM).</text>
</comment>
<dbReference type="InterPro" id="IPR012839">
    <property type="entry name" value="Organic_radical_activase"/>
</dbReference>
<keyword evidence="8 9" id="KW-0411">Iron-sulfur</keyword>
<dbReference type="EC" id="1.97.1.-" evidence="9"/>
<feature type="binding site" evidence="9">
    <location>
        <position position="45"/>
    </location>
    <ligand>
        <name>[4Fe-4S] cluster</name>
        <dbReference type="ChEBI" id="CHEBI:49883"/>
        <label>1</label>
        <note>4Fe-4S-S-AdoMet</note>
    </ligand>
</feature>
<evidence type="ECO:0000256" key="2">
    <source>
        <dbReference type="ARBA" id="ARBA00009777"/>
    </source>
</evidence>
<reference evidence="11 12" key="1">
    <citation type="submission" date="2023-08" db="EMBL/GenBank/DDBJ databases">
        <title>Streptococcus ruminantium-associated sheep mastitis outbreak detected in Italy is distinct from bovine isolates.</title>
        <authorList>
            <person name="Rosa M.N."/>
            <person name="Vezina B."/>
            <person name="Tola S."/>
        </authorList>
    </citation>
    <scope>NUCLEOTIDE SEQUENCE [LARGE SCALE GENOMIC DNA]</scope>
    <source>
        <strain evidence="11 12">OM6730</strain>
    </source>
</reference>
<feature type="binding site" evidence="9">
    <location>
        <begin position="44"/>
        <end position="46"/>
    </location>
    <ligand>
        <name>S-adenosyl-L-methionine</name>
        <dbReference type="ChEBI" id="CHEBI:59789"/>
    </ligand>
</feature>
<feature type="binding site" evidence="9">
    <location>
        <position position="159"/>
    </location>
    <ligand>
        <name>S-adenosyl-L-methionine</name>
        <dbReference type="ChEBI" id="CHEBI:59789"/>
    </ligand>
</feature>
<dbReference type="NCBIfam" id="TIGR04395">
    <property type="entry name" value="cutC_activ_rSAM"/>
    <property type="match status" value="1"/>
</dbReference>
<dbReference type="EMBL" id="JAVIBX010000034">
    <property type="protein sequence ID" value="MDQ8833727.1"/>
    <property type="molecule type" value="Genomic_DNA"/>
</dbReference>
<accession>A0ABU1B780</accession>
<dbReference type="InterPro" id="IPR001989">
    <property type="entry name" value="Radical_activat_CS"/>
</dbReference>
<evidence type="ECO:0000256" key="6">
    <source>
        <dbReference type="ARBA" id="ARBA00023002"/>
    </source>
</evidence>
<dbReference type="SFLD" id="SFLDG01066">
    <property type="entry name" value="organic_radical-activating_enz"/>
    <property type="match status" value="1"/>
</dbReference>
<evidence type="ECO:0000256" key="3">
    <source>
        <dbReference type="ARBA" id="ARBA00022485"/>
    </source>
</evidence>
<name>A0ABU1B780_9STRE</name>
<dbReference type="InterPro" id="IPR034457">
    <property type="entry name" value="Organic_radical-activating"/>
</dbReference>
<dbReference type="Gene3D" id="3.20.20.70">
    <property type="entry name" value="Aldolase class I"/>
    <property type="match status" value="1"/>
</dbReference>
<keyword evidence="9" id="KW-0677">Repeat</keyword>
<dbReference type="RefSeq" id="WP_024532898.1">
    <property type="nucleotide sequence ID" value="NZ_AP018400.1"/>
</dbReference>
<keyword evidence="4 9" id="KW-0949">S-adenosyl-L-methionine</keyword>
<dbReference type="Proteomes" id="UP001228446">
    <property type="component" value="Unassembled WGS sequence"/>
</dbReference>
<dbReference type="SUPFAM" id="SSF54862">
    <property type="entry name" value="4Fe-4S ferredoxins"/>
    <property type="match status" value="1"/>
</dbReference>
<dbReference type="PANTHER" id="PTHR30352:SF4">
    <property type="entry name" value="PYRUVATE FORMATE-LYASE 2-ACTIVATING ENZYME"/>
    <property type="match status" value="1"/>
</dbReference>
<dbReference type="Pfam" id="PF04055">
    <property type="entry name" value="Radical_SAM"/>
    <property type="match status" value="1"/>
</dbReference>
<feature type="domain" description="Radical SAM core" evidence="10">
    <location>
        <begin position="24"/>
        <end position="324"/>
    </location>
</feature>
<keyword evidence="6 9" id="KW-0560">Oxidoreductase</keyword>
<gene>
    <name evidence="9 11" type="primary">cutD</name>
    <name evidence="11" type="ORF">RFF62_08100</name>
</gene>
<dbReference type="PROSITE" id="PS01087">
    <property type="entry name" value="RADICAL_ACTIVATING"/>
    <property type="match status" value="1"/>
</dbReference>
<dbReference type="GeneID" id="52229433"/>
<dbReference type="PROSITE" id="PS51918">
    <property type="entry name" value="RADICAL_SAM"/>
    <property type="match status" value="1"/>
</dbReference>
<evidence type="ECO:0000256" key="4">
    <source>
        <dbReference type="ARBA" id="ARBA00022691"/>
    </source>
</evidence>
<dbReference type="InterPro" id="IPR007197">
    <property type="entry name" value="rSAM"/>
</dbReference>
<dbReference type="Pfam" id="PF13353">
    <property type="entry name" value="Fer4_12"/>
    <property type="match status" value="1"/>
</dbReference>
<dbReference type="PANTHER" id="PTHR30352">
    <property type="entry name" value="PYRUVATE FORMATE-LYASE-ACTIVATING ENZYME"/>
    <property type="match status" value="1"/>
</dbReference>
<evidence type="ECO:0000256" key="9">
    <source>
        <dbReference type="HAMAP-Rule" id="MF_02059"/>
    </source>
</evidence>
<organism evidence="11 12">
    <name type="scientific">Streptococcus ruminantium</name>
    <dbReference type="NCBI Taxonomy" id="1917441"/>
    <lineage>
        <taxon>Bacteria</taxon>
        <taxon>Bacillati</taxon>
        <taxon>Bacillota</taxon>
        <taxon>Bacilli</taxon>
        <taxon>Lactobacillales</taxon>
        <taxon>Streptococcaceae</taxon>
        <taxon>Streptococcus</taxon>
    </lineage>
</organism>
<feature type="binding site" evidence="9">
    <location>
        <position position="284"/>
    </location>
    <ligand>
        <name>S-adenosyl-L-methionine</name>
        <dbReference type="ChEBI" id="CHEBI:59789"/>
    </ligand>
</feature>
<evidence type="ECO:0000256" key="1">
    <source>
        <dbReference type="ARBA" id="ARBA00001966"/>
    </source>
</evidence>
<keyword evidence="7 9" id="KW-0408">Iron</keyword>
<dbReference type="SFLD" id="SFLDS00029">
    <property type="entry name" value="Radical_SAM"/>
    <property type="match status" value="1"/>
</dbReference>
<evidence type="ECO:0000256" key="8">
    <source>
        <dbReference type="ARBA" id="ARBA00023014"/>
    </source>
</evidence>
<evidence type="ECO:0000256" key="5">
    <source>
        <dbReference type="ARBA" id="ARBA00022723"/>
    </source>
</evidence>
<comment type="caution">
    <text evidence="9">Lacks conserved residue(s) required for the propagation of feature annotation.</text>
</comment>